<feature type="non-terminal residue" evidence="1">
    <location>
        <position position="1"/>
    </location>
</feature>
<dbReference type="EMBL" id="GBHO01005331">
    <property type="protein sequence ID" value="JAG38273.1"/>
    <property type="molecule type" value="Transcribed_RNA"/>
</dbReference>
<gene>
    <name evidence="1" type="primary">sinR</name>
    <name evidence="1" type="ORF">CM83_105157</name>
</gene>
<protein>
    <submittedName>
        <fullName evidence="1">HTH-type transcriptional regulator sinR</fullName>
    </submittedName>
</protein>
<evidence type="ECO:0000313" key="1">
    <source>
        <dbReference type="EMBL" id="JAG38273.1"/>
    </source>
</evidence>
<feature type="non-terminal residue" evidence="1">
    <location>
        <position position="126"/>
    </location>
</feature>
<proteinExistence type="predicted"/>
<reference evidence="1" key="1">
    <citation type="journal article" date="2014" name="PLoS ONE">
        <title>Transcriptome-Based Identification of ABC Transporters in the Western Tarnished Plant Bug Lygus hesperus.</title>
        <authorList>
            <person name="Hull J.J."/>
            <person name="Chaney K."/>
            <person name="Geib S.M."/>
            <person name="Fabrick J.A."/>
            <person name="Brent C.S."/>
            <person name="Walsh D."/>
            <person name="Lavine L.C."/>
        </authorList>
    </citation>
    <scope>NUCLEOTIDE SEQUENCE</scope>
</reference>
<name>A0A0A9Z4K9_LYGHE</name>
<sequence length="126" mass="14817">NFSVQCPPLHRFVSHFVAVVMASSSSSSTVVNERVETIKVWWNEYMIQFESEMDSTWAALIYDSMVLASESDLKTIFEYYTWVLKMYKTDERFYTEDNGKMSICPTFQVYAQYAFVILFGFEIIFL</sequence>
<organism evidence="1">
    <name type="scientific">Lygus hesperus</name>
    <name type="common">Western plant bug</name>
    <dbReference type="NCBI Taxonomy" id="30085"/>
    <lineage>
        <taxon>Eukaryota</taxon>
        <taxon>Metazoa</taxon>
        <taxon>Ecdysozoa</taxon>
        <taxon>Arthropoda</taxon>
        <taxon>Hexapoda</taxon>
        <taxon>Insecta</taxon>
        <taxon>Pterygota</taxon>
        <taxon>Neoptera</taxon>
        <taxon>Paraneoptera</taxon>
        <taxon>Hemiptera</taxon>
        <taxon>Heteroptera</taxon>
        <taxon>Panheteroptera</taxon>
        <taxon>Cimicomorpha</taxon>
        <taxon>Miridae</taxon>
        <taxon>Mirini</taxon>
        <taxon>Lygus</taxon>
    </lineage>
</organism>
<reference evidence="1" key="2">
    <citation type="submission" date="2014-07" db="EMBL/GenBank/DDBJ databases">
        <authorList>
            <person name="Hull J."/>
        </authorList>
    </citation>
    <scope>NUCLEOTIDE SEQUENCE</scope>
</reference>
<accession>A0A0A9Z4K9</accession>
<dbReference type="AlphaFoldDB" id="A0A0A9Z4K9"/>